<dbReference type="InterPro" id="IPR050266">
    <property type="entry name" value="AB_hydrolase_sf"/>
</dbReference>
<accession>W4LNQ6</accession>
<name>W4LNQ6_ENTF1</name>
<gene>
    <name evidence="2" type="ORF">ETSY1_16465</name>
</gene>
<proteinExistence type="predicted"/>
<protein>
    <recommendedName>
        <fullName evidence="1">AB hydrolase-1 domain-containing protein</fullName>
    </recommendedName>
</protein>
<evidence type="ECO:0000313" key="3">
    <source>
        <dbReference type="Proteomes" id="UP000019141"/>
    </source>
</evidence>
<dbReference type="HOGENOM" id="CLU_020336_13_5_7"/>
<organism evidence="2 3">
    <name type="scientific">Entotheonella factor</name>
    <dbReference type="NCBI Taxonomy" id="1429438"/>
    <lineage>
        <taxon>Bacteria</taxon>
        <taxon>Pseudomonadati</taxon>
        <taxon>Nitrospinota/Tectimicrobiota group</taxon>
        <taxon>Candidatus Tectimicrobiota</taxon>
        <taxon>Candidatus Entotheonellia</taxon>
        <taxon>Candidatus Entotheonellales</taxon>
        <taxon>Candidatus Entotheonellaceae</taxon>
        <taxon>Candidatus Entotheonella</taxon>
    </lineage>
</organism>
<dbReference type="AlphaFoldDB" id="W4LNQ6"/>
<dbReference type="Proteomes" id="UP000019141">
    <property type="component" value="Unassembled WGS sequence"/>
</dbReference>
<feature type="domain" description="AB hydrolase-1" evidence="1">
    <location>
        <begin position="1"/>
        <end position="236"/>
    </location>
</feature>
<feature type="non-terminal residue" evidence="2">
    <location>
        <position position="1"/>
    </location>
</feature>
<keyword evidence="3" id="KW-1185">Reference proteome</keyword>
<dbReference type="Pfam" id="PF12697">
    <property type="entry name" value="Abhydrolase_6"/>
    <property type="match status" value="1"/>
</dbReference>
<evidence type="ECO:0000313" key="2">
    <source>
        <dbReference type="EMBL" id="ETW99026.1"/>
    </source>
</evidence>
<dbReference type="PANTHER" id="PTHR43798">
    <property type="entry name" value="MONOACYLGLYCEROL LIPASE"/>
    <property type="match status" value="1"/>
</dbReference>
<dbReference type="InterPro" id="IPR029058">
    <property type="entry name" value="AB_hydrolase_fold"/>
</dbReference>
<dbReference type="Gene3D" id="3.40.50.1820">
    <property type="entry name" value="alpha/beta hydrolase"/>
    <property type="match status" value="1"/>
</dbReference>
<dbReference type="EMBL" id="AZHW01000489">
    <property type="protein sequence ID" value="ETW99026.1"/>
    <property type="molecule type" value="Genomic_DNA"/>
</dbReference>
<evidence type="ECO:0000259" key="1">
    <source>
        <dbReference type="Pfam" id="PF12697"/>
    </source>
</evidence>
<dbReference type="SUPFAM" id="SSF53474">
    <property type="entry name" value="alpha/beta-Hydrolases"/>
    <property type="match status" value="1"/>
</dbReference>
<comment type="caution">
    <text evidence="2">The sequence shown here is derived from an EMBL/GenBank/DDBJ whole genome shotgun (WGS) entry which is preliminary data.</text>
</comment>
<dbReference type="InterPro" id="IPR000073">
    <property type="entry name" value="AB_hydrolase_1"/>
</dbReference>
<reference evidence="2 3" key="1">
    <citation type="journal article" date="2014" name="Nature">
        <title>An environmental bacterial taxon with a large and distinct metabolic repertoire.</title>
        <authorList>
            <person name="Wilson M.C."/>
            <person name="Mori T."/>
            <person name="Ruckert C."/>
            <person name="Uria A.R."/>
            <person name="Helf M.J."/>
            <person name="Takada K."/>
            <person name="Gernert C."/>
            <person name="Steffens U.A."/>
            <person name="Heycke N."/>
            <person name="Schmitt S."/>
            <person name="Rinke C."/>
            <person name="Helfrich E.J."/>
            <person name="Brachmann A.O."/>
            <person name="Gurgui C."/>
            <person name="Wakimoto T."/>
            <person name="Kracht M."/>
            <person name="Crusemann M."/>
            <person name="Hentschel U."/>
            <person name="Abe I."/>
            <person name="Matsunaga S."/>
            <person name="Kalinowski J."/>
            <person name="Takeyama H."/>
            <person name="Piel J."/>
        </authorList>
    </citation>
    <scope>NUCLEOTIDE SEQUENCE [LARGE SCALE GENOMIC DNA]</scope>
    <source>
        <strain evidence="3">TSY1</strain>
    </source>
</reference>
<sequence length="251" mass="27270">LLFIHGVTSDWSTWKKIVPAFVTDWHCFAVDLRGHGKSGHSPGGYHRDLYATDLVTLIKNDIGEPTYVVGHSLGATTAVGIAARIPDMVRAAVYEDPPMFVHEVTRDGETTQSRFGWQVDLLDTGLDEEALAEAVFKHNGGERSAAATKAKQLLQMDIDVLRASVTGRATAGWDVVGQLKQAASSALLLTANPELGGVMTPDWTARCVALLPNCKVETWDDSGHGMHASFPDRFIKTVGDFICGVRDRQAR</sequence>